<dbReference type="AlphaFoldDB" id="T1GS05"/>
<organism evidence="2 3">
    <name type="scientific">Megaselia scalaris</name>
    <name type="common">Humpbacked fly</name>
    <name type="synonym">Phora scalaris</name>
    <dbReference type="NCBI Taxonomy" id="36166"/>
    <lineage>
        <taxon>Eukaryota</taxon>
        <taxon>Metazoa</taxon>
        <taxon>Ecdysozoa</taxon>
        <taxon>Arthropoda</taxon>
        <taxon>Hexapoda</taxon>
        <taxon>Insecta</taxon>
        <taxon>Pterygota</taxon>
        <taxon>Neoptera</taxon>
        <taxon>Endopterygota</taxon>
        <taxon>Diptera</taxon>
        <taxon>Brachycera</taxon>
        <taxon>Muscomorpha</taxon>
        <taxon>Platypezoidea</taxon>
        <taxon>Phoridae</taxon>
        <taxon>Megaseliini</taxon>
        <taxon>Megaselia</taxon>
    </lineage>
</organism>
<keyword evidence="1" id="KW-0472">Membrane</keyword>
<keyword evidence="1" id="KW-0812">Transmembrane</keyword>
<accession>T1GS05</accession>
<dbReference type="Proteomes" id="UP000015102">
    <property type="component" value="Unassembled WGS sequence"/>
</dbReference>
<keyword evidence="1" id="KW-1133">Transmembrane helix</keyword>
<evidence type="ECO:0000313" key="2">
    <source>
        <dbReference type="EnsemblMetazoa" id="MESCA006452-PA"/>
    </source>
</evidence>
<name>T1GS05_MEGSC</name>
<dbReference type="HOGENOM" id="CLU_1724393_0_0_1"/>
<reference evidence="3" key="1">
    <citation type="submission" date="2013-02" db="EMBL/GenBank/DDBJ databases">
        <authorList>
            <person name="Hughes D."/>
        </authorList>
    </citation>
    <scope>NUCLEOTIDE SEQUENCE</scope>
    <source>
        <strain>Durham</strain>
        <strain evidence="3">NC isolate 2 -- Noor lab</strain>
    </source>
</reference>
<reference evidence="2" key="2">
    <citation type="submission" date="2015-06" db="UniProtKB">
        <authorList>
            <consortium name="EnsemblMetazoa"/>
        </authorList>
    </citation>
    <scope>IDENTIFICATION</scope>
</reference>
<feature type="transmembrane region" description="Helical" evidence="1">
    <location>
        <begin position="50"/>
        <end position="72"/>
    </location>
</feature>
<dbReference type="EMBL" id="CAQQ02390319">
    <property type="status" value="NOT_ANNOTATED_CDS"/>
    <property type="molecule type" value="Genomic_DNA"/>
</dbReference>
<sequence>MDDCVISKALLSFCDIALIVETSIDHVLVAFDAMGGGQDPFLSMMEPPQLWIYLSYPLLILTMYLAAPSSAFSPRITRPPFMTIPPSFGKPSIPTRCIKFDFRIYADQINHNIPNPIIHNTICSAINHIHEDSVRTAMAMSKDNRVLGARFE</sequence>
<evidence type="ECO:0000256" key="1">
    <source>
        <dbReference type="SAM" id="Phobius"/>
    </source>
</evidence>
<evidence type="ECO:0000313" key="3">
    <source>
        <dbReference type="Proteomes" id="UP000015102"/>
    </source>
</evidence>
<dbReference type="EnsemblMetazoa" id="MESCA006452-RA">
    <property type="protein sequence ID" value="MESCA006452-PA"/>
    <property type="gene ID" value="MESCA006452"/>
</dbReference>
<protein>
    <submittedName>
        <fullName evidence="2">Uncharacterized protein</fullName>
    </submittedName>
</protein>
<dbReference type="EMBL" id="CAQQ02390318">
    <property type="status" value="NOT_ANNOTATED_CDS"/>
    <property type="molecule type" value="Genomic_DNA"/>
</dbReference>
<keyword evidence="3" id="KW-1185">Reference proteome</keyword>
<proteinExistence type="predicted"/>